<accession>A0ABT9I6Y7</accession>
<keyword evidence="2" id="KW-1185">Reference proteome</keyword>
<dbReference type="RefSeq" id="WP_305977822.1">
    <property type="nucleotide sequence ID" value="NZ_JAPJDZ010000265.1"/>
</dbReference>
<gene>
    <name evidence="1" type="ORF">ORJ04_22500</name>
</gene>
<evidence type="ECO:0000313" key="1">
    <source>
        <dbReference type="EMBL" id="MDP5138721.1"/>
    </source>
</evidence>
<organism evidence="1 2">
    <name type="scientific">Rheinheimera baltica</name>
    <dbReference type="NCBI Taxonomy" id="67576"/>
    <lineage>
        <taxon>Bacteria</taxon>
        <taxon>Pseudomonadati</taxon>
        <taxon>Pseudomonadota</taxon>
        <taxon>Gammaproteobacteria</taxon>
        <taxon>Chromatiales</taxon>
        <taxon>Chromatiaceae</taxon>
        <taxon>Rheinheimera</taxon>
    </lineage>
</organism>
<name>A0ABT9I6Y7_9GAMM</name>
<dbReference type="EMBL" id="JAPJDZ010000265">
    <property type="protein sequence ID" value="MDP5138721.1"/>
    <property type="molecule type" value="Genomic_DNA"/>
</dbReference>
<comment type="caution">
    <text evidence="1">The sequence shown here is derived from an EMBL/GenBank/DDBJ whole genome shotgun (WGS) entry which is preliminary data.</text>
</comment>
<evidence type="ECO:0000313" key="2">
    <source>
        <dbReference type="Proteomes" id="UP001231109"/>
    </source>
</evidence>
<protein>
    <submittedName>
        <fullName evidence="1">Uncharacterized protein</fullName>
    </submittedName>
</protein>
<sequence>MPITDATILQIENSSLFDANWYRTEYPDIDVLGIAPVQHYLQIGWLMGRNPSLRFNTKVYLSTYPDVAERNINPLLHYLTEGISKGYKPQRIQDNPLAQFTIFSGSQIEYVKRMLETEFLTGQPDVHEQLKRTQRLLDHFLVVVKDSTSTFK</sequence>
<proteinExistence type="predicted"/>
<reference evidence="1 2" key="1">
    <citation type="submission" date="2022-11" db="EMBL/GenBank/DDBJ databases">
        <title>Viruses from the air-sea interface of a natural surface slick.</title>
        <authorList>
            <person name="Rahlff J."/>
            <person name="Holmfeldt K."/>
        </authorList>
    </citation>
    <scope>NUCLEOTIDE SEQUENCE [LARGE SCALE GENOMIC DNA]</scope>
    <source>
        <strain evidence="1 2">SMS4</strain>
    </source>
</reference>
<dbReference type="Proteomes" id="UP001231109">
    <property type="component" value="Unassembled WGS sequence"/>
</dbReference>